<feature type="domain" description="Leucine-binding protein" evidence="4">
    <location>
        <begin position="137"/>
        <end position="457"/>
    </location>
</feature>
<dbReference type="InterPro" id="IPR028082">
    <property type="entry name" value="Peripla_BP_I"/>
</dbReference>
<proteinExistence type="inferred from homology"/>
<dbReference type="Pfam" id="PF13458">
    <property type="entry name" value="Peripla_BP_6"/>
    <property type="match status" value="1"/>
</dbReference>
<dbReference type="EMBL" id="BAAFGK010000005">
    <property type="protein sequence ID" value="GAB0058939.1"/>
    <property type="molecule type" value="Genomic_DNA"/>
</dbReference>
<dbReference type="PANTHER" id="PTHR30483">
    <property type="entry name" value="LEUCINE-SPECIFIC-BINDING PROTEIN"/>
    <property type="match status" value="1"/>
</dbReference>
<sequence>MLVIPILLACTALPHATAGESPWERMIEESLSAPEPERGKPAPIVKTLPAPGSPEQLRELLLALEPRDRHELEALLARHGGTLAPFVRLILGDRLAADGAEKEAQANWQKAALVPLLKEEAQRRLANDGRATPDGIVAGLMVPMSGPSAAMGNTLVMAARKAMADHRDVNLQLEVADSGGNAAGAKAAVESLVKRGAQVILGPVFHPEAMAAAKAAKAANVPIIPFNPRAEILSVGGAVQLNAFHPDAQARVMARYAISEAKVKRIAILAADSEYGQLQAQTFANEVVALGGIITHSVLFPDNETDFSNALKMLVSQEPDALKSRLAAARSAMLLDPLDRPPPRTEKELEPVRAFDALFLPTSAKQARLIAPQAALFNIRAPETLFLGTSLWNRPELLEEADSLSRAVFCDIDMDAREQFTTLHKKLLGTAPVPALSMLTYDAVAILAQLARDQRLGGLEWQQGLTRESGFHGSAGTVHFHADGVSERYYHVYRVEEKKIVPLATPPQTGAPDPNRSPLAPRGEFLPAAEEVVIRDHESDSPVPAGDSVTVPLPSTKE</sequence>
<protein>
    <recommendedName>
        <fullName evidence="4">Leucine-binding protein domain-containing protein</fullName>
    </recommendedName>
</protein>
<feature type="region of interest" description="Disordered" evidence="3">
    <location>
        <begin position="31"/>
        <end position="50"/>
    </location>
</feature>
<reference evidence="5 6" key="2">
    <citation type="submission" date="2024-09" db="EMBL/GenBank/DDBJ databases">
        <title>Draft genome sequence of Candidatus Magnetaquicoccaceae bacterium FCR-1.</title>
        <authorList>
            <person name="Shimoshige H."/>
            <person name="Shimamura S."/>
            <person name="Taoka A."/>
            <person name="Kobayashi H."/>
            <person name="Maekawa T."/>
        </authorList>
    </citation>
    <scope>NUCLEOTIDE SEQUENCE [LARGE SCALE GENOMIC DNA]</scope>
    <source>
        <strain evidence="5 6">FCR-1</strain>
    </source>
</reference>
<dbReference type="InterPro" id="IPR051010">
    <property type="entry name" value="BCAA_transport"/>
</dbReference>
<keyword evidence="6" id="KW-1185">Reference proteome</keyword>
<evidence type="ECO:0000313" key="6">
    <source>
        <dbReference type="Proteomes" id="UP001628193"/>
    </source>
</evidence>
<dbReference type="Proteomes" id="UP001628193">
    <property type="component" value="Unassembled WGS sequence"/>
</dbReference>
<dbReference type="InterPro" id="IPR028081">
    <property type="entry name" value="Leu-bd"/>
</dbReference>
<reference evidence="5 6" key="1">
    <citation type="submission" date="2024-05" db="EMBL/GenBank/DDBJ databases">
        <authorList>
            <consortium name="Candidatus Magnetaquicoccaceae bacterium FCR-1 genome sequencing consortium"/>
            <person name="Shimoshige H."/>
            <person name="Shimamura S."/>
            <person name="Taoka A."/>
            <person name="Kobayashi H."/>
            <person name="Maekawa T."/>
        </authorList>
    </citation>
    <scope>NUCLEOTIDE SEQUENCE [LARGE SCALE GENOMIC DNA]</scope>
    <source>
        <strain evidence="5 6">FCR-1</strain>
    </source>
</reference>
<evidence type="ECO:0000256" key="3">
    <source>
        <dbReference type="SAM" id="MobiDB-lite"/>
    </source>
</evidence>
<evidence type="ECO:0000256" key="2">
    <source>
        <dbReference type="ARBA" id="ARBA00022729"/>
    </source>
</evidence>
<dbReference type="Gene3D" id="3.40.50.2300">
    <property type="match status" value="4"/>
</dbReference>
<dbReference type="PANTHER" id="PTHR30483:SF6">
    <property type="entry name" value="PERIPLASMIC BINDING PROTEIN OF ABC TRANSPORTER FOR NATURAL AMINO ACIDS"/>
    <property type="match status" value="1"/>
</dbReference>
<evidence type="ECO:0000256" key="1">
    <source>
        <dbReference type="ARBA" id="ARBA00010062"/>
    </source>
</evidence>
<evidence type="ECO:0000259" key="4">
    <source>
        <dbReference type="Pfam" id="PF13458"/>
    </source>
</evidence>
<accession>A0ABQ0CDI2</accession>
<dbReference type="SUPFAM" id="SSF53822">
    <property type="entry name" value="Periplasmic binding protein-like I"/>
    <property type="match status" value="1"/>
</dbReference>
<dbReference type="CDD" id="cd06339">
    <property type="entry name" value="PBP1_YraM_LppC_lipoprotein-like"/>
    <property type="match status" value="1"/>
</dbReference>
<gene>
    <name evidence="5" type="ORF">SIID45300_03299</name>
</gene>
<evidence type="ECO:0000313" key="5">
    <source>
        <dbReference type="EMBL" id="GAB0058939.1"/>
    </source>
</evidence>
<name>A0ABQ0CDI2_9PROT</name>
<organism evidence="5 6">
    <name type="scientific">Candidatus Magnetaquiglobus chichijimensis</name>
    <dbReference type="NCBI Taxonomy" id="3141448"/>
    <lineage>
        <taxon>Bacteria</taxon>
        <taxon>Pseudomonadati</taxon>
        <taxon>Pseudomonadota</taxon>
        <taxon>Magnetococcia</taxon>
        <taxon>Magnetococcales</taxon>
        <taxon>Candidatus Magnetaquicoccaceae</taxon>
        <taxon>Candidatus Magnetaquiglobus</taxon>
    </lineage>
</organism>
<comment type="caution">
    <text evidence="5">The sequence shown here is derived from an EMBL/GenBank/DDBJ whole genome shotgun (WGS) entry which is preliminary data.</text>
</comment>
<comment type="similarity">
    <text evidence="1">Belongs to the leucine-binding protein family.</text>
</comment>
<keyword evidence="2" id="KW-0732">Signal</keyword>
<feature type="region of interest" description="Disordered" evidence="3">
    <location>
        <begin position="503"/>
        <end position="558"/>
    </location>
</feature>